<dbReference type="KEGG" id="cpi:Cpin_1358"/>
<evidence type="ECO:0000256" key="3">
    <source>
        <dbReference type="ARBA" id="ARBA00023082"/>
    </source>
</evidence>
<accession>A0A979G193</accession>
<reference evidence="8" key="1">
    <citation type="submission" date="2009-08" db="EMBL/GenBank/DDBJ databases">
        <title>The complete genome of Chitinophaga pinensis DSM 2588.</title>
        <authorList>
            <consortium name="US DOE Joint Genome Institute (JGI-PGF)"/>
            <person name="Lucas S."/>
            <person name="Copeland A."/>
            <person name="Lapidus A."/>
            <person name="Glavina del Rio T."/>
            <person name="Dalin E."/>
            <person name="Tice H."/>
            <person name="Bruce D."/>
            <person name="Goodwin L."/>
            <person name="Pitluck S."/>
            <person name="Kyrpides N."/>
            <person name="Mavromatis K."/>
            <person name="Ivanova N."/>
            <person name="Mikhailova N."/>
            <person name="Sims D."/>
            <person name="Meinche L."/>
            <person name="Brettin T."/>
            <person name="Detter J.C."/>
            <person name="Han C."/>
            <person name="Larimer F."/>
            <person name="Land M."/>
            <person name="Hauser L."/>
            <person name="Markowitz V."/>
            <person name="Cheng J.-F."/>
            <person name="Hugenholtz P."/>
            <person name="Woyke T."/>
            <person name="Wu D."/>
            <person name="Spring S."/>
            <person name="Klenk H.-P."/>
            <person name="Eisen J.A."/>
        </authorList>
    </citation>
    <scope>NUCLEOTIDE SEQUENCE [LARGE SCALE GENOMIC DNA]</scope>
    <source>
        <strain evidence="8">ATCC 43595 / DSM 2588 / LMG 13176 / NBRC 15968 / NCIMB 11800 / UQM 2034</strain>
    </source>
</reference>
<evidence type="ECO:0000256" key="1">
    <source>
        <dbReference type="ARBA" id="ARBA00010641"/>
    </source>
</evidence>
<evidence type="ECO:0000313" key="8">
    <source>
        <dbReference type="Proteomes" id="UP000002215"/>
    </source>
</evidence>
<dbReference type="InterPro" id="IPR013249">
    <property type="entry name" value="RNA_pol_sigma70_r4_t2"/>
</dbReference>
<dbReference type="InterPro" id="IPR039425">
    <property type="entry name" value="RNA_pol_sigma-70-like"/>
</dbReference>
<dbReference type="NCBIfam" id="TIGR02937">
    <property type="entry name" value="sigma70-ECF"/>
    <property type="match status" value="1"/>
</dbReference>
<protein>
    <submittedName>
        <fullName evidence="7">RNA polymerase, sigma-24 subunit, ECF subfamily</fullName>
    </submittedName>
</protein>
<keyword evidence="3" id="KW-0731">Sigma factor</keyword>
<dbReference type="Proteomes" id="UP000002215">
    <property type="component" value="Chromosome"/>
</dbReference>
<dbReference type="InterPro" id="IPR013325">
    <property type="entry name" value="RNA_pol_sigma_r2"/>
</dbReference>
<dbReference type="Pfam" id="PF04542">
    <property type="entry name" value="Sigma70_r2"/>
    <property type="match status" value="1"/>
</dbReference>
<evidence type="ECO:0000256" key="2">
    <source>
        <dbReference type="ARBA" id="ARBA00023015"/>
    </source>
</evidence>
<dbReference type="Gene3D" id="1.10.1740.10">
    <property type="match status" value="1"/>
</dbReference>
<reference evidence="7 8" key="2">
    <citation type="journal article" date="2010" name="Stand. Genomic Sci.">
        <title>Complete genome sequence of Chitinophaga pinensis type strain (UQM 2034).</title>
        <authorList>
            <person name="Glavina Del Rio T."/>
            <person name="Abt B."/>
            <person name="Spring S."/>
            <person name="Lapidus A."/>
            <person name="Nolan M."/>
            <person name="Tice H."/>
            <person name="Copeland A."/>
            <person name="Cheng J.F."/>
            <person name="Chen F."/>
            <person name="Bruce D."/>
            <person name="Goodwin L."/>
            <person name="Pitluck S."/>
            <person name="Ivanova N."/>
            <person name="Mavromatis K."/>
            <person name="Mikhailova N."/>
            <person name="Pati A."/>
            <person name="Chen A."/>
            <person name="Palaniappan K."/>
            <person name="Land M."/>
            <person name="Hauser L."/>
            <person name="Chang Y.J."/>
            <person name="Jeffries C.D."/>
            <person name="Chain P."/>
            <person name="Saunders E."/>
            <person name="Detter J.C."/>
            <person name="Brettin T."/>
            <person name="Rohde M."/>
            <person name="Goker M."/>
            <person name="Bristow J."/>
            <person name="Eisen J.A."/>
            <person name="Markowitz V."/>
            <person name="Hugenholtz P."/>
            <person name="Kyrpides N.C."/>
            <person name="Klenk H.P."/>
            <person name="Lucas S."/>
        </authorList>
    </citation>
    <scope>NUCLEOTIDE SEQUENCE [LARGE SCALE GENOMIC DNA]</scope>
    <source>
        <strain evidence="8">ATCC 43595 / DSM 2588 / LMG 13176 / NBRC 15968 / NCIMB 11800 / UQM 2034</strain>
    </source>
</reference>
<evidence type="ECO:0000259" key="6">
    <source>
        <dbReference type="Pfam" id="PF08281"/>
    </source>
</evidence>
<dbReference type="CDD" id="cd06171">
    <property type="entry name" value="Sigma70_r4"/>
    <property type="match status" value="1"/>
</dbReference>
<dbReference type="PANTHER" id="PTHR43133">
    <property type="entry name" value="RNA POLYMERASE ECF-TYPE SIGMA FACTO"/>
    <property type="match status" value="1"/>
</dbReference>
<dbReference type="Gene3D" id="1.10.10.10">
    <property type="entry name" value="Winged helix-like DNA-binding domain superfamily/Winged helix DNA-binding domain"/>
    <property type="match status" value="1"/>
</dbReference>
<name>A0A979G193_CHIPD</name>
<dbReference type="EMBL" id="CP001699">
    <property type="protein sequence ID" value="ACU58856.1"/>
    <property type="molecule type" value="Genomic_DNA"/>
</dbReference>
<organism evidence="7 8">
    <name type="scientific">Chitinophaga pinensis (strain ATCC 43595 / DSM 2588 / LMG 13176 / NBRC 15968 / NCIMB 11800 / UQM 2034)</name>
    <dbReference type="NCBI Taxonomy" id="485918"/>
    <lineage>
        <taxon>Bacteria</taxon>
        <taxon>Pseudomonadati</taxon>
        <taxon>Bacteroidota</taxon>
        <taxon>Chitinophagia</taxon>
        <taxon>Chitinophagales</taxon>
        <taxon>Chitinophagaceae</taxon>
        <taxon>Chitinophaga</taxon>
    </lineage>
</organism>
<dbReference type="GO" id="GO:0006352">
    <property type="term" value="P:DNA-templated transcription initiation"/>
    <property type="evidence" value="ECO:0007669"/>
    <property type="project" value="InterPro"/>
</dbReference>
<dbReference type="InterPro" id="IPR014284">
    <property type="entry name" value="RNA_pol_sigma-70_dom"/>
</dbReference>
<feature type="domain" description="RNA polymerase sigma factor 70 region 4 type 2" evidence="6">
    <location>
        <begin position="125"/>
        <end position="176"/>
    </location>
</feature>
<dbReference type="InterPro" id="IPR014327">
    <property type="entry name" value="RNA_pol_sigma70_bacteroid"/>
</dbReference>
<dbReference type="RefSeq" id="WP_012789032.1">
    <property type="nucleotide sequence ID" value="NC_013132.1"/>
</dbReference>
<proteinExistence type="inferred from homology"/>
<comment type="similarity">
    <text evidence="1">Belongs to the sigma-70 factor family. ECF subfamily.</text>
</comment>
<dbReference type="Pfam" id="PF08281">
    <property type="entry name" value="Sigma70_r4_2"/>
    <property type="match status" value="1"/>
</dbReference>
<dbReference type="AlphaFoldDB" id="A0A979G193"/>
<dbReference type="InterPro" id="IPR007627">
    <property type="entry name" value="RNA_pol_sigma70_r2"/>
</dbReference>
<sequence length="193" mass="22717">MNTYGNMSDAALADLLRSGDRSAFEEIYHRFKFILHNHAWQKTRDEEEAKDAIQEVFTSLWAKRDTINVGSNLAGYLYASVRNHILNNIAHKEVQDKYLTSIRRFTEEQTVITDHRVRENLFTALIEKEIAALPPRMREVFELSRKHHLSHKEIAQIMGTTEQTVKKQMTVALKALRRKFGVMTWVLLYFFYR</sequence>
<keyword evidence="4" id="KW-0804">Transcription</keyword>
<keyword evidence="2" id="KW-0805">Transcription regulation</keyword>
<dbReference type="NCBIfam" id="TIGR02985">
    <property type="entry name" value="Sig70_bacteroi1"/>
    <property type="match status" value="1"/>
</dbReference>
<dbReference type="OrthoDB" id="659569at2"/>
<dbReference type="GO" id="GO:0003677">
    <property type="term" value="F:DNA binding"/>
    <property type="evidence" value="ECO:0007669"/>
    <property type="project" value="InterPro"/>
</dbReference>
<dbReference type="InterPro" id="IPR036388">
    <property type="entry name" value="WH-like_DNA-bd_sf"/>
</dbReference>
<dbReference type="InterPro" id="IPR013324">
    <property type="entry name" value="RNA_pol_sigma_r3/r4-like"/>
</dbReference>
<dbReference type="PANTHER" id="PTHR43133:SF46">
    <property type="entry name" value="RNA POLYMERASE SIGMA-70 FACTOR ECF SUBFAMILY"/>
    <property type="match status" value="1"/>
</dbReference>
<dbReference type="GO" id="GO:0016987">
    <property type="term" value="F:sigma factor activity"/>
    <property type="evidence" value="ECO:0007669"/>
    <property type="project" value="UniProtKB-KW"/>
</dbReference>
<feature type="domain" description="RNA polymerase sigma-70 region 2" evidence="5">
    <location>
        <begin position="29"/>
        <end position="90"/>
    </location>
</feature>
<evidence type="ECO:0000259" key="5">
    <source>
        <dbReference type="Pfam" id="PF04542"/>
    </source>
</evidence>
<evidence type="ECO:0000313" key="7">
    <source>
        <dbReference type="EMBL" id="ACU58856.1"/>
    </source>
</evidence>
<dbReference type="SUPFAM" id="SSF88946">
    <property type="entry name" value="Sigma2 domain of RNA polymerase sigma factors"/>
    <property type="match status" value="1"/>
</dbReference>
<evidence type="ECO:0000256" key="4">
    <source>
        <dbReference type="ARBA" id="ARBA00023163"/>
    </source>
</evidence>
<gene>
    <name evidence="7" type="ordered locus">Cpin_1358</name>
</gene>
<dbReference type="SUPFAM" id="SSF88659">
    <property type="entry name" value="Sigma3 and sigma4 domains of RNA polymerase sigma factors"/>
    <property type="match status" value="1"/>
</dbReference>